<dbReference type="Proteomes" id="UP000189735">
    <property type="component" value="Unassembled WGS sequence"/>
</dbReference>
<dbReference type="AlphaFoldDB" id="A0A1T4YL08"/>
<reference evidence="3" key="1">
    <citation type="submission" date="2017-02" db="EMBL/GenBank/DDBJ databases">
        <authorList>
            <person name="Varghese N."/>
            <person name="Submissions S."/>
        </authorList>
    </citation>
    <scope>NUCLEOTIDE SEQUENCE [LARGE SCALE GENOMIC DNA]</scope>
    <source>
        <strain evidence="3">VKM Ac-2052</strain>
    </source>
</reference>
<evidence type="ECO:0000313" key="2">
    <source>
        <dbReference type="EMBL" id="SKB02537.1"/>
    </source>
</evidence>
<evidence type="ECO:0000313" key="3">
    <source>
        <dbReference type="Proteomes" id="UP000189735"/>
    </source>
</evidence>
<sequence length="201" mass="22426">MSDEVLLRVTEPLRTERLLLRTLTADDLDDVFAYAGRDDVIRFLPWPKRNRDEVAEHLARRLNTTLASDGDVIVLGMELPPSPDDPAGRPRIIGDMTLVLSSVEHRQATIGWVLNPEYQGKGYAAEAASRVLTLAFADLHSHRVIAELDPRNTASSSLCTRLGMRLEGHFVHSEIFKGEWGDLAVYAILDVEWNARNAIDG</sequence>
<dbReference type="GO" id="GO:0016747">
    <property type="term" value="F:acyltransferase activity, transferring groups other than amino-acyl groups"/>
    <property type="evidence" value="ECO:0007669"/>
    <property type="project" value="InterPro"/>
</dbReference>
<protein>
    <submittedName>
        <fullName evidence="2">Protein N-acetyltransferase, RimJ/RimL family</fullName>
    </submittedName>
</protein>
<gene>
    <name evidence="2" type="ORF">SAMN06295879_3537</name>
</gene>
<dbReference type="PROSITE" id="PS51186">
    <property type="entry name" value="GNAT"/>
    <property type="match status" value="1"/>
</dbReference>
<feature type="domain" description="N-acetyltransferase" evidence="1">
    <location>
        <begin position="18"/>
        <end position="192"/>
    </location>
</feature>
<proteinExistence type="predicted"/>
<dbReference type="SUPFAM" id="SSF55729">
    <property type="entry name" value="Acyl-CoA N-acyltransferases (Nat)"/>
    <property type="match status" value="1"/>
</dbReference>
<dbReference type="EMBL" id="FUYG01000012">
    <property type="protein sequence ID" value="SKB02537.1"/>
    <property type="molecule type" value="Genomic_DNA"/>
</dbReference>
<keyword evidence="2" id="KW-0808">Transferase</keyword>
<dbReference type="InterPro" id="IPR016181">
    <property type="entry name" value="Acyl_CoA_acyltransferase"/>
</dbReference>
<dbReference type="RefSeq" id="WP_078715453.1">
    <property type="nucleotide sequence ID" value="NZ_FUYG01000012.1"/>
</dbReference>
<dbReference type="PANTHER" id="PTHR43792">
    <property type="entry name" value="GNAT FAMILY, PUTATIVE (AFU_ORTHOLOGUE AFUA_3G00765)-RELATED-RELATED"/>
    <property type="match status" value="1"/>
</dbReference>
<dbReference type="InterPro" id="IPR051531">
    <property type="entry name" value="N-acetyltransferase"/>
</dbReference>
<evidence type="ECO:0000259" key="1">
    <source>
        <dbReference type="PROSITE" id="PS51186"/>
    </source>
</evidence>
<accession>A0A1T4YL08</accession>
<dbReference type="Pfam" id="PF13302">
    <property type="entry name" value="Acetyltransf_3"/>
    <property type="match status" value="1"/>
</dbReference>
<dbReference type="PANTHER" id="PTHR43792:SF1">
    <property type="entry name" value="N-ACETYLTRANSFERASE DOMAIN-CONTAINING PROTEIN"/>
    <property type="match status" value="1"/>
</dbReference>
<dbReference type="Gene3D" id="3.40.630.30">
    <property type="match status" value="1"/>
</dbReference>
<name>A0A1T4YL08_9MICO</name>
<dbReference type="InterPro" id="IPR000182">
    <property type="entry name" value="GNAT_dom"/>
</dbReference>
<organism evidence="2 3">
    <name type="scientific">Agreia bicolorata</name>
    <dbReference type="NCBI Taxonomy" id="110935"/>
    <lineage>
        <taxon>Bacteria</taxon>
        <taxon>Bacillati</taxon>
        <taxon>Actinomycetota</taxon>
        <taxon>Actinomycetes</taxon>
        <taxon>Micrococcales</taxon>
        <taxon>Microbacteriaceae</taxon>
        <taxon>Agreia</taxon>
    </lineage>
</organism>